<dbReference type="OrthoDB" id="9805787at2"/>
<dbReference type="InterPro" id="IPR051674">
    <property type="entry name" value="Malate_Decarboxylase"/>
</dbReference>
<dbReference type="SUPFAM" id="SSF53223">
    <property type="entry name" value="Aminoacid dehydrogenase-like, N-terminal domain"/>
    <property type="match status" value="1"/>
</dbReference>
<evidence type="ECO:0000256" key="6">
    <source>
        <dbReference type="ARBA" id="ARBA00022723"/>
    </source>
</evidence>
<dbReference type="SUPFAM" id="SSF53659">
    <property type="entry name" value="Isocitrate/Isopropylmalate dehydrogenase-like"/>
    <property type="match status" value="1"/>
</dbReference>
<dbReference type="Proteomes" id="UP000057213">
    <property type="component" value="Chromosome"/>
</dbReference>
<dbReference type="GO" id="GO:0016746">
    <property type="term" value="F:acyltransferase activity"/>
    <property type="evidence" value="ECO:0007669"/>
    <property type="project" value="InterPro"/>
</dbReference>
<dbReference type="InterPro" id="IPR012302">
    <property type="entry name" value="Malic_NAD-bd"/>
</dbReference>
<dbReference type="GO" id="GO:0051287">
    <property type="term" value="F:NAD binding"/>
    <property type="evidence" value="ECO:0007669"/>
    <property type="project" value="InterPro"/>
</dbReference>
<feature type="binding site" evidence="10">
    <location>
        <position position="147"/>
    </location>
    <ligand>
        <name>a divalent metal cation</name>
        <dbReference type="ChEBI" id="CHEBI:60240"/>
    </ligand>
</feature>
<dbReference type="InterPro" id="IPR012301">
    <property type="entry name" value="Malic_N_dom"/>
</dbReference>
<dbReference type="KEGG" id="banc:PU02_1050"/>
<dbReference type="Pfam" id="PF03949">
    <property type="entry name" value="Malic_M"/>
    <property type="match status" value="1"/>
</dbReference>
<dbReference type="SMART" id="SM00919">
    <property type="entry name" value="Malic_M"/>
    <property type="match status" value="1"/>
</dbReference>
<evidence type="ECO:0000259" key="12">
    <source>
        <dbReference type="SMART" id="SM00919"/>
    </source>
</evidence>
<evidence type="ECO:0000256" key="8">
    <source>
        <dbReference type="ARBA" id="ARBA00023268"/>
    </source>
</evidence>
<dbReference type="GO" id="GO:0004473">
    <property type="term" value="F:malate dehydrogenase (decarboxylating) (NADP+) activity"/>
    <property type="evidence" value="ECO:0007669"/>
    <property type="project" value="UniProtKB-EC"/>
</dbReference>
<dbReference type="Gene3D" id="3.40.50.10950">
    <property type="match status" value="1"/>
</dbReference>
<dbReference type="EC" id="1.1.1.40" evidence="14"/>
<dbReference type="Pfam" id="PF00390">
    <property type="entry name" value="malic"/>
    <property type="match status" value="1"/>
</dbReference>
<evidence type="ECO:0000256" key="3">
    <source>
        <dbReference type="ARBA" id="ARBA00007686"/>
    </source>
</evidence>
<evidence type="ECO:0000256" key="2">
    <source>
        <dbReference type="ARBA" id="ARBA00001946"/>
    </source>
</evidence>
<keyword evidence="8" id="KW-0511">Multifunctional enzyme</keyword>
<dbReference type="AlphaFoldDB" id="A0A0M4LKA0"/>
<dbReference type="SMART" id="SM01274">
    <property type="entry name" value="malic"/>
    <property type="match status" value="1"/>
</dbReference>
<dbReference type="Pfam" id="PF01515">
    <property type="entry name" value="PTA_PTB"/>
    <property type="match status" value="1"/>
</dbReference>
<evidence type="ECO:0000256" key="1">
    <source>
        <dbReference type="ARBA" id="ARBA00001936"/>
    </source>
</evidence>
<dbReference type="InterPro" id="IPR012188">
    <property type="entry name" value="ME_PTA"/>
</dbReference>
<evidence type="ECO:0000256" key="11">
    <source>
        <dbReference type="PIRSR" id="PIRSR036684-3"/>
    </source>
</evidence>
<evidence type="ECO:0000259" key="13">
    <source>
        <dbReference type="SMART" id="SM01274"/>
    </source>
</evidence>
<comment type="similarity">
    <text evidence="4">In the C-terminal section; belongs to the phosphate acetyltransferase and butyryltransferase family.</text>
</comment>
<organism evidence="14 15">
    <name type="scientific">Bartonella ancashensis</name>
    <dbReference type="NCBI Taxonomy" id="1318743"/>
    <lineage>
        <taxon>Bacteria</taxon>
        <taxon>Pseudomonadati</taxon>
        <taxon>Pseudomonadota</taxon>
        <taxon>Alphaproteobacteria</taxon>
        <taxon>Hyphomicrobiales</taxon>
        <taxon>Bartonellaceae</taxon>
        <taxon>Bartonella</taxon>
    </lineage>
</organism>
<keyword evidence="15" id="KW-1185">Reference proteome</keyword>
<name>A0A0M4LKA0_9HYPH</name>
<accession>A0A0M4LKA0</accession>
<evidence type="ECO:0000256" key="9">
    <source>
        <dbReference type="PIRSR" id="PIRSR036684-1"/>
    </source>
</evidence>
<dbReference type="InterPro" id="IPR042113">
    <property type="entry name" value="P_AcTrfase_dom1"/>
</dbReference>
<sequence>MSTEKRNDGNLQKTGFDDAALFYHQHPVPGKIKIQATKPLGNQRDLALAYSPGVAAPCLAIHNDPKLAAQYTSRSNLVAVISNGTAVLGLGNIGPLASKPVMEGKAVLFKKFANIDVFDIELDAPDIKKMVEIVSALEPTFGGINLEDIKAPECFEIEEKLREKMNIPVFHDDQHGTAIIVSSAVLNALSLSRKKIEDVKIVTSGAGAAALACLNLLVRLGAKIENIWLSDLDGVVYEGRETLMDRWKINYAQKTNARTLSEIIEHADVFLGVSAGGVLKPEYLKKMAPNPLILALANPTPEIMPEEVHTIRPDAMICTGRSDYPNQVNNVLCFPYIFRGALDVGATAINDEMKVAAVHAIAALAREESSDIAARAYSKETPRFGPDYLIPSPFDPRLILRISPAVAQAAMETGVAVRPIEDISAYRDTLSRFVFRSGLTMKPVFAAIKTAKLKRVIYADGEDERVLRAAQIVLEEKIAIPLLIGRPHVVATRLERFGLKIRPGVDFELINPENDPRFRDYVSLFLRYTERRGVSPEVAKTTVRTSTTTIAALAVMREEADAMICGLEGHFEGNLKLIEQIIGLDPNISLFSSVSLLISPNETIFLTDTYVNENPSAEEIAEMTVLAAQEVETFGITPKAALLSHSNFGSKNTENAQKMRRAAEILSELYPDLEADGEMQGDAALSKIFRDRIFPNSRLKNEANLLVFPTLDSANITLNIVKNLTDSLHVGPILIGAARPVHILTPSVTSRGVVNITALAVLAASRKKFYNKISESLTDRDKRR</sequence>
<evidence type="ECO:0000256" key="10">
    <source>
        <dbReference type="PIRSR" id="PIRSR036684-2"/>
    </source>
</evidence>
<dbReference type="SUPFAM" id="SSF51735">
    <property type="entry name" value="NAD(P)-binding Rossmann-fold domains"/>
    <property type="match status" value="1"/>
</dbReference>
<dbReference type="PANTHER" id="PTHR43237">
    <property type="entry name" value="NADP-DEPENDENT MALIC ENZYME"/>
    <property type="match status" value="1"/>
</dbReference>
<protein>
    <submittedName>
        <fullName evidence="14">NADP-dependent malic enzyme</fullName>
        <ecNumber evidence="14">1.1.1.40</ecNumber>
    </submittedName>
</protein>
<feature type="active site" description="Proton acceptor" evidence="9">
    <location>
        <position position="105"/>
    </location>
</feature>
<comment type="cofactor">
    <cofactor evidence="1">
        <name>Mn(2+)</name>
        <dbReference type="ChEBI" id="CHEBI:29035"/>
    </cofactor>
</comment>
<dbReference type="GO" id="GO:0046872">
    <property type="term" value="F:metal ion binding"/>
    <property type="evidence" value="ECO:0007669"/>
    <property type="project" value="UniProtKB-KW"/>
</dbReference>
<dbReference type="RefSeq" id="WP_053944350.1">
    <property type="nucleotide sequence ID" value="NZ_CP010401.1"/>
</dbReference>
<dbReference type="PANTHER" id="PTHR43237:SF4">
    <property type="entry name" value="NADP-DEPENDENT MALIC ENZYME"/>
    <property type="match status" value="1"/>
</dbReference>
<feature type="domain" description="Malic enzyme N-terminal" evidence="13">
    <location>
        <begin position="29"/>
        <end position="162"/>
    </location>
</feature>
<dbReference type="InterPro" id="IPR037062">
    <property type="entry name" value="Malic_N_dom_sf"/>
</dbReference>
<proteinExistence type="inferred from homology"/>
<reference evidence="14 15" key="1">
    <citation type="journal article" date="2015" name="Genome Announc.">
        <title>Complete Genome Sequence of Bartonella ancashensis Strain 20.00, Isolated from the Blood of a Patient with Verruga Peruana.</title>
        <authorList>
            <person name="Hang J."/>
            <person name="Mullins K.E."/>
            <person name="Clifford R.J."/>
            <person name="Onmus-Leone F."/>
            <person name="Yang Y."/>
            <person name="Jiang J."/>
            <person name="Leguia M."/>
            <person name="Kasper M.R."/>
            <person name="Maguina C."/>
            <person name="Lesho E.P."/>
            <person name="Jarman R.G."/>
            <person name="Richards A.L."/>
            <person name="Blazes D."/>
        </authorList>
    </citation>
    <scope>NUCLEOTIDE SEQUENCE [LARGE SCALE GENOMIC DNA]</scope>
    <source>
        <strain evidence="14 15">20.00</strain>
    </source>
</reference>
<feature type="binding site" evidence="11">
    <location>
        <position position="173"/>
    </location>
    <ligand>
        <name>a divalent metal cation</name>
        <dbReference type="ChEBI" id="CHEBI:60240"/>
    </ligand>
</feature>
<evidence type="ECO:0000256" key="4">
    <source>
        <dbReference type="ARBA" id="ARBA00008756"/>
    </source>
</evidence>
<dbReference type="EMBL" id="CP010401">
    <property type="protein sequence ID" value="ALE03864.1"/>
    <property type="molecule type" value="Genomic_DNA"/>
</dbReference>
<feature type="binding site" evidence="11">
    <location>
        <begin position="87"/>
        <end position="94"/>
    </location>
    <ligand>
        <name>NADP(+)</name>
        <dbReference type="ChEBI" id="CHEBI:58349"/>
    </ligand>
</feature>
<dbReference type="FunFam" id="3.40.50.720:FF:000095">
    <property type="entry name" value="NADP-dependent malic enzyme"/>
    <property type="match status" value="1"/>
</dbReference>
<dbReference type="InterPro" id="IPR046346">
    <property type="entry name" value="Aminoacid_DH-like_N_sf"/>
</dbReference>
<dbReference type="InterPro" id="IPR036291">
    <property type="entry name" value="NAD(P)-bd_dom_sf"/>
</dbReference>
<dbReference type="Gene3D" id="3.40.50.10380">
    <property type="entry name" value="Malic enzyme, N-terminal domain"/>
    <property type="match status" value="1"/>
</dbReference>
<dbReference type="CDD" id="cd05311">
    <property type="entry name" value="NAD_bind_2_malic_enz"/>
    <property type="match status" value="1"/>
</dbReference>
<evidence type="ECO:0000313" key="15">
    <source>
        <dbReference type="Proteomes" id="UP000057213"/>
    </source>
</evidence>
<evidence type="ECO:0000256" key="7">
    <source>
        <dbReference type="ARBA" id="ARBA00023002"/>
    </source>
</evidence>
<comment type="subunit">
    <text evidence="5">Homooctamer.</text>
</comment>
<feature type="binding site" evidence="10">
    <location>
        <position position="148"/>
    </location>
    <ligand>
        <name>a divalent metal cation</name>
        <dbReference type="ChEBI" id="CHEBI:60240"/>
    </ligand>
</feature>
<evidence type="ECO:0000256" key="5">
    <source>
        <dbReference type="ARBA" id="ARBA00011823"/>
    </source>
</evidence>
<dbReference type="FunFam" id="3.40.50.10380:FF:000003">
    <property type="entry name" value="NADP-dependent malic enzyme"/>
    <property type="match status" value="1"/>
</dbReference>
<dbReference type="InterPro" id="IPR002505">
    <property type="entry name" value="PTA_PTB"/>
</dbReference>
<dbReference type="PIRSF" id="PIRSF036684">
    <property type="entry name" value="ME_PTA"/>
    <property type="match status" value="1"/>
</dbReference>
<keyword evidence="11" id="KW-0521">NADP</keyword>
<keyword evidence="7 14" id="KW-0560">Oxidoreductase</keyword>
<dbReference type="PATRIC" id="fig|1318743.3.peg.1065"/>
<dbReference type="InterPro" id="IPR045213">
    <property type="entry name" value="Malic_NAD-bd_bact_type"/>
</dbReference>
<keyword evidence="6 10" id="KW-0479">Metal-binding</keyword>
<dbReference type="GO" id="GO:0006108">
    <property type="term" value="P:malate metabolic process"/>
    <property type="evidence" value="ECO:0007669"/>
    <property type="project" value="InterPro"/>
</dbReference>
<gene>
    <name evidence="14" type="ORF">PU02_1050</name>
</gene>
<dbReference type="Gene3D" id="3.40.50.10750">
    <property type="entry name" value="Isocitrate/Isopropylmalate dehydrogenase-like"/>
    <property type="match status" value="1"/>
</dbReference>
<dbReference type="Gene3D" id="3.40.50.720">
    <property type="entry name" value="NAD(P)-binding Rossmann-like Domain"/>
    <property type="match status" value="1"/>
</dbReference>
<dbReference type="STRING" id="1318743.PU02_1050"/>
<comment type="similarity">
    <text evidence="3">In the N-terminal section; belongs to the malic enzymes family.</text>
</comment>
<comment type="cofactor">
    <cofactor evidence="2">
        <name>Mg(2+)</name>
        <dbReference type="ChEBI" id="CHEBI:18420"/>
    </cofactor>
</comment>
<feature type="domain" description="Malic enzyme NAD-binding" evidence="12">
    <location>
        <begin position="174"/>
        <end position="411"/>
    </location>
</feature>
<feature type="binding site" evidence="11">
    <location>
        <position position="298"/>
    </location>
    <ligand>
        <name>a divalent metal cation</name>
        <dbReference type="ChEBI" id="CHEBI:60240"/>
    </ligand>
</feature>
<dbReference type="InterPro" id="IPR042112">
    <property type="entry name" value="P_AcTrfase_dom2"/>
</dbReference>
<evidence type="ECO:0000313" key="14">
    <source>
        <dbReference type="EMBL" id="ALE03864.1"/>
    </source>
</evidence>